<accession>Q3EC19</accession>
<dbReference type="Araport" id="AT2G12905"/>
<reference evidence="2 3" key="1">
    <citation type="journal article" date="1999" name="Nature">
        <title>Sequence and analysis of chromosome 2 of the plant Arabidopsis thaliana.</title>
        <authorList>
            <person name="Lin X."/>
            <person name="Kaul S."/>
            <person name="Rounsley S."/>
            <person name="Shea T.P."/>
            <person name="Benito M.I."/>
            <person name="Town C.D."/>
            <person name="Fujii C.Y."/>
            <person name="Mason T."/>
            <person name="Bowman C.L."/>
            <person name="Barnstead M."/>
            <person name="Feldblyum T.V."/>
            <person name="Buell C.R."/>
            <person name="Ketchum K.A."/>
            <person name="Lee J."/>
            <person name="Ronning C.M."/>
            <person name="Koo H.L."/>
            <person name="Moffat K.S."/>
            <person name="Cronin L.A."/>
            <person name="Shen M."/>
            <person name="Pai G."/>
            <person name="Van Aken S."/>
            <person name="Umayam L."/>
            <person name="Tallon L.J."/>
            <person name="Gill J.E."/>
            <person name="Adams M.D."/>
            <person name="Carrera A.J."/>
            <person name="Creasy T.H."/>
            <person name="Goodman H.M."/>
            <person name="Somerville C.R."/>
            <person name="Copenhaver G.P."/>
            <person name="Preuss D."/>
            <person name="Nierman W.C."/>
            <person name="White O."/>
            <person name="Eisen J.A."/>
            <person name="Salzberg S.L."/>
            <person name="Fraser C.M."/>
            <person name="Venter J.C."/>
        </authorList>
    </citation>
    <scope>NUCLEOTIDE SEQUENCE [LARGE SCALE GENOMIC DNA]</scope>
    <source>
        <strain evidence="3">cv. Columbia</strain>
    </source>
</reference>
<dbReference type="EMBL" id="CP002685">
    <property type="protein sequence ID" value="AEC06210.1"/>
    <property type="molecule type" value="Genomic_DNA"/>
</dbReference>
<name>Q3EC19_ARATH</name>
<dbReference type="GeneID" id="815770"/>
<evidence type="ECO:0000313" key="1">
    <source>
        <dbReference type="Araport" id="AT2G12905"/>
    </source>
</evidence>
<evidence type="ECO:0000313" key="3">
    <source>
        <dbReference type="Proteomes" id="UP000006548"/>
    </source>
</evidence>
<dbReference type="eggNOG" id="ENOG502SZR3">
    <property type="taxonomic scope" value="Eukaryota"/>
</dbReference>
<proteinExistence type="predicted"/>
<protein>
    <submittedName>
        <fullName evidence="2">Uncharacterized protein</fullName>
    </submittedName>
</protein>
<dbReference type="PaxDb" id="3702-AT2G12905.1"/>
<dbReference type="InParanoid" id="Q3EC19"/>
<gene>
    <name evidence="1 2" type="ordered locus">At2g12905</name>
</gene>
<dbReference type="KEGG" id="ath:AT2G12905"/>
<keyword evidence="3" id="KW-1185">Reference proteome</keyword>
<dbReference type="Proteomes" id="UP000006548">
    <property type="component" value="Chromosome 2"/>
</dbReference>
<dbReference type="TAIR" id="AT2G12905"/>
<organism evidence="2 3">
    <name type="scientific">Arabidopsis thaliana</name>
    <name type="common">Mouse-ear cress</name>
    <dbReference type="NCBI Taxonomy" id="3702"/>
    <lineage>
        <taxon>Eukaryota</taxon>
        <taxon>Viridiplantae</taxon>
        <taxon>Streptophyta</taxon>
        <taxon>Embryophyta</taxon>
        <taxon>Tracheophyta</taxon>
        <taxon>Spermatophyta</taxon>
        <taxon>Magnoliopsida</taxon>
        <taxon>eudicotyledons</taxon>
        <taxon>Gunneridae</taxon>
        <taxon>Pentapetalae</taxon>
        <taxon>rosids</taxon>
        <taxon>malvids</taxon>
        <taxon>Brassicales</taxon>
        <taxon>Brassicaceae</taxon>
        <taxon>Camelineae</taxon>
        <taxon>Arabidopsis</taxon>
    </lineage>
</organism>
<evidence type="ECO:0000313" key="2">
    <source>
        <dbReference type="EMBL" id="AEC06210.1"/>
    </source>
</evidence>
<dbReference type="ExpressionAtlas" id="Q3EC19">
    <property type="expression patterns" value="baseline and differential"/>
</dbReference>
<dbReference type="AlphaFoldDB" id="Q3EC19"/>
<sequence>MVPVLQINLTTLIQYTNRRHRGRSTTPRNQQHKNFLKNDSLSFFFFVGIGTNQNGWNNKHPSRSYFGYPYNH</sequence>
<dbReference type="RefSeq" id="NP_671841.1">
    <property type="nucleotide sequence ID" value="NM_147306.1"/>
</dbReference>
<reference evidence="3" key="2">
    <citation type="journal article" date="2017" name="Plant J.">
        <title>Araport11: a complete reannotation of the Arabidopsis thaliana reference genome.</title>
        <authorList>
            <person name="Cheng C.Y."/>
            <person name="Krishnakumar V."/>
            <person name="Chan A.P."/>
            <person name="Thibaud-Nissen F."/>
            <person name="Schobel S."/>
            <person name="Town C.D."/>
        </authorList>
    </citation>
    <scope>GENOME REANNOTATION</scope>
    <source>
        <strain evidence="3">cv. Columbia</strain>
    </source>
</reference>
<dbReference type="HOGENOM" id="CLU_2725645_0_0_1"/>